<feature type="transmembrane region" description="Helical" evidence="1">
    <location>
        <begin position="49"/>
        <end position="69"/>
    </location>
</feature>
<keyword evidence="1" id="KW-0472">Membrane</keyword>
<keyword evidence="3" id="KW-1185">Reference proteome</keyword>
<comment type="caution">
    <text evidence="2">The sequence shown here is derived from an EMBL/GenBank/DDBJ whole genome shotgun (WGS) entry which is preliminary data.</text>
</comment>
<dbReference type="AlphaFoldDB" id="A0AAV7RPQ4"/>
<evidence type="ECO:0000256" key="1">
    <source>
        <dbReference type="SAM" id="Phobius"/>
    </source>
</evidence>
<reference evidence="2" key="1">
    <citation type="journal article" date="2022" name="bioRxiv">
        <title>Sequencing and chromosome-scale assembly of the giantPleurodeles waltlgenome.</title>
        <authorList>
            <person name="Brown T."/>
            <person name="Elewa A."/>
            <person name="Iarovenko S."/>
            <person name="Subramanian E."/>
            <person name="Araus A.J."/>
            <person name="Petzold A."/>
            <person name="Susuki M."/>
            <person name="Suzuki K.-i.T."/>
            <person name="Hayashi T."/>
            <person name="Toyoda A."/>
            <person name="Oliveira C."/>
            <person name="Osipova E."/>
            <person name="Leigh N.D."/>
            <person name="Simon A."/>
            <person name="Yun M.H."/>
        </authorList>
    </citation>
    <scope>NUCLEOTIDE SEQUENCE</scope>
    <source>
        <strain evidence="2">20211129_DDA</strain>
        <tissue evidence="2">Liver</tissue>
    </source>
</reference>
<gene>
    <name evidence="2" type="ORF">NDU88_005672</name>
</gene>
<keyword evidence="1" id="KW-0812">Transmembrane</keyword>
<proteinExistence type="predicted"/>
<dbReference type="Proteomes" id="UP001066276">
    <property type="component" value="Chromosome 5"/>
</dbReference>
<evidence type="ECO:0000313" key="2">
    <source>
        <dbReference type="EMBL" id="KAJ1152898.1"/>
    </source>
</evidence>
<name>A0AAV7RPQ4_PLEWA</name>
<dbReference type="EMBL" id="JANPWB010000009">
    <property type="protein sequence ID" value="KAJ1152898.1"/>
    <property type="molecule type" value="Genomic_DNA"/>
</dbReference>
<accession>A0AAV7RPQ4</accession>
<protein>
    <recommendedName>
        <fullName evidence="4">DDE Tnp4 domain-containing protein</fullName>
    </recommendedName>
</protein>
<evidence type="ECO:0000313" key="3">
    <source>
        <dbReference type="Proteomes" id="UP001066276"/>
    </source>
</evidence>
<keyword evidence="1" id="KW-1133">Transmembrane helix</keyword>
<organism evidence="2 3">
    <name type="scientific">Pleurodeles waltl</name>
    <name type="common">Iberian ribbed newt</name>
    <dbReference type="NCBI Taxonomy" id="8319"/>
    <lineage>
        <taxon>Eukaryota</taxon>
        <taxon>Metazoa</taxon>
        <taxon>Chordata</taxon>
        <taxon>Craniata</taxon>
        <taxon>Vertebrata</taxon>
        <taxon>Euteleostomi</taxon>
        <taxon>Amphibia</taxon>
        <taxon>Batrachia</taxon>
        <taxon>Caudata</taxon>
        <taxon>Salamandroidea</taxon>
        <taxon>Salamandridae</taxon>
        <taxon>Pleurodelinae</taxon>
        <taxon>Pleurodeles</taxon>
    </lineage>
</organism>
<evidence type="ECO:0008006" key="4">
    <source>
        <dbReference type="Google" id="ProtNLM"/>
    </source>
</evidence>
<sequence>MTTYVDPQSNAEKAYNVAHISTWKEVERAFSNPVVVILMPRSILGRGRLLYSPPLILKMIVVCAILHNFCVRSDVPWVEQMEDPREEDEDNDAQS</sequence>